<sequence length="189" mass="21487">MPPKNLKIECDLEPYFQYHNRIASFLDWKLDWEINEDKPSPEQLARAGFFSYDKATYNDDNVSCPYCGLTLDSWEPHDDPVLVHQTRSPFCRFVLGQQTVRNMDDAENNAIMITASNATTTNTQTQTQEALANEQNNASQVPRPKRRYMTRATGASRANRLALAGAKEKEVEAPGKRRPRQPRKQPASG</sequence>
<feature type="region of interest" description="Disordered" evidence="1">
    <location>
        <begin position="131"/>
        <end position="189"/>
    </location>
</feature>
<evidence type="ECO:0000313" key="3">
    <source>
        <dbReference type="Proteomes" id="UP001265746"/>
    </source>
</evidence>
<proteinExistence type="predicted"/>
<name>A0AAD9SGD3_PHOAM</name>
<dbReference type="SMART" id="SM00238">
    <property type="entry name" value="BIR"/>
    <property type="match status" value="1"/>
</dbReference>
<evidence type="ECO:0000256" key="1">
    <source>
        <dbReference type="SAM" id="MobiDB-lite"/>
    </source>
</evidence>
<organism evidence="2 3">
    <name type="scientific">Phomopsis amygdali</name>
    <name type="common">Fusicoccum amygdali</name>
    <dbReference type="NCBI Taxonomy" id="1214568"/>
    <lineage>
        <taxon>Eukaryota</taxon>
        <taxon>Fungi</taxon>
        <taxon>Dikarya</taxon>
        <taxon>Ascomycota</taxon>
        <taxon>Pezizomycotina</taxon>
        <taxon>Sordariomycetes</taxon>
        <taxon>Sordariomycetidae</taxon>
        <taxon>Diaporthales</taxon>
        <taxon>Diaporthaceae</taxon>
        <taxon>Diaporthe</taxon>
    </lineage>
</organism>
<accession>A0AAD9SGD3</accession>
<dbReference type="InterPro" id="IPR050784">
    <property type="entry name" value="IAP"/>
</dbReference>
<dbReference type="InterPro" id="IPR001370">
    <property type="entry name" value="BIR_rpt"/>
</dbReference>
<dbReference type="Proteomes" id="UP001265746">
    <property type="component" value="Unassembled WGS sequence"/>
</dbReference>
<dbReference type="EMBL" id="JAUJFL010000003">
    <property type="protein sequence ID" value="KAK2607053.1"/>
    <property type="molecule type" value="Genomic_DNA"/>
</dbReference>
<feature type="compositionally biased region" description="Basic and acidic residues" evidence="1">
    <location>
        <begin position="166"/>
        <end position="175"/>
    </location>
</feature>
<comment type="caution">
    <text evidence="2">The sequence shown here is derived from an EMBL/GenBank/DDBJ whole genome shotgun (WGS) entry which is preliminary data.</text>
</comment>
<dbReference type="CDD" id="cd00022">
    <property type="entry name" value="BIR"/>
    <property type="match status" value="1"/>
</dbReference>
<dbReference type="PROSITE" id="PS50143">
    <property type="entry name" value="BIR_REPEAT_2"/>
    <property type="match status" value="1"/>
</dbReference>
<dbReference type="AlphaFoldDB" id="A0AAD9SGD3"/>
<keyword evidence="3" id="KW-1185">Reference proteome</keyword>
<dbReference type="PANTHER" id="PTHR10044:SF139">
    <property type="entry name" value="DEATH-ASSOCIATED INHIBITOR OF APOPTOSIS 2"/>
    <property type="match status" value="1"/>
</dbReference>
<protein>
    <submittedName>
        <fullName evidence="2">Uncharacterized protein</fullName>
    </submittedName>
</protein>
<evidence type="ECO:0000313" key="2">
    <source>
        <dbReference type="EMBL" id="KAK2607053.1"/>
    </source>
</evidence>
<dbReference type="GO" id="GO:0005737">
    <property type="term" value="C:cytoplasm"/>
    <property type="evidence" value="ECO:0007669"/>
    <property type="project" value="TreeGrafter"/>
</dbReference>
<dbReference type="PANTHER" id="PTHR10044">
    <property type="entry name" value="INHIBITOR OF APOPTOSIS"/>
    <property type="match status" value="1"/>
</dbReference>
<dbReference type="GO" id="GO:0005634">
    <property type="term" value="C:nucleus"/>
    <property type="evidence" value="ECO:0007669"/>
    <property type="project" value="TreeGrafter"/>
</dbReference>
<reference evidence="2" key="1">
    <citation type="submission" date="2023-06" db="EMBL/GenBank/DDBJ databases">
        <authorList>
            <person name="Noh H."/>
        </authorList>
    </citation>
    <scope>NUCLEOTIDE SEQUENCE</scope>
    <source>
        <strain evidence="2">DUCC20226</strain>
    </source>
</reference>
<gene>
    <name evidence="2" type="ORF">N8I77_005762</name>
</gene>
<dbReference type="Pfam" id="PF00653">
    <property type="entry name" value="BIR"/>
    <property type="match status" value="1"/>
</dbReference>
<dbReference type="Gene3D" id="1.10.1170.10">
    <property type="entry name" value="Inhibitor Of Apoptosis Protein (2mihbC-IAP-1), Chain A"/>
    <property type="match status" value="1"/>
</dbReference>
<dbReference type="SUPFAM" id="SSF57924">
    <property type="entry name" value="Inhibitor of apoptosis (IAP) repeat"/>
    <property type="match status" value="1"/>
</dbReference>